<name>A0A8S1LJB2_PARPR</name>
<gene>
    <name evidence="1" type="ORF">PPRIM_AZ9-3.1.T0410187</name>
</gene>
<dbReference type="Proteomes" id="UP000688137">
    <property type="component" value="Unassembled WGS sequence"/>
</dbReference>
<dbReference type="EMBL" id="CAJJDM010000040">
    <property type="protein sequence ID" value="CAD8067830.1"/>
    <property type="molecule type" value="Genomic_DNA"/>
</dbReference>
<evidence type="ECO:0000313" key="1">
    <source>
        <dbReference type="EMBL" id="CAD8067830.1"/>
    </source>
</evidence>
<keyword evidence="2" id="KW-1185">Reference proteome</keyword>
<dbReference type="AlphaFoldDB" id="A0A8S1LJB2"/>
<reference evidence="1" key="1">
    <citation type="submission" date="2021-01" db="EMBL/GenBank/DDBJ databases">
        <authorList>
            <consortium name="Genoscope - CEA"/>
            <person name="William W."/>
        </authorList>
    </citation>
    <scope>NUCLEOTIDE SEQUENCE</scope>
</reference>
<accession>A0A8S1LJB2</accession>
<protein>
    <submittedName>
        <fullName evidence="1">Uncharacterized protein</fullName>
    </submittedName>
</protein>
<sequence length="247" mass="29963">MIQLQIHYKVDFGQALYISGKWNFEKAIRINWTWEDIWISDVAYHNMEYKHFISKYDKVQNIYLESGYYRVTNKHSFDVWNHRKICFQCSNSKNLQIYIEIIFNLEQYYKAALLIFQDGLTNPKKMVYLLTKNIFYGYVPNKYNDCLVLKKANLKTIIEFCNMKEQSTLEQKTINQEIVHLIVDLYYFKQESFTQSLLQLIQFLIQKYQVIYINIYYFQLLYISNKSLTHLRKYLSAYEKLTFSPES</sequence>
<organism evidence="1 2">
    <name type="scientific">Paramecium primaurelia</name>
    <dbReference type="NCBI Taxonomy" id="5886"/>
    <lineage>
        <taxon>Eukaryota</taxon>
        <taxon>Sar</taxon>
        <taxon>Alveolata</taxon>
        <taxon>Ciliophora</taxon>
        <taxon>Intramacronucleata</taxon>
        <taxon>Oligohymenophorea</taxon>
        <taxon>Peniculida</taxon>
        <taxon>Parameciidae</taxon>
        <taxon>Paramecium</taxon>
    </lineage>
</organism>
<proteinExistence type="predicted"/>
<evidence type="ECO:0000313" key="2">
    <source>
        <dbReference type="Proteomes" id="UP000688137"/>
    </source>
</evidence>
<comment type="caution">
    <text evidence="1">The sequence shown here is derived from an EMBL/GenBank/DDBJ whole genome shotgun (WGS) entry which is preliminary data.</text>
</comment>